<reference evidence="3 4" key="1">
    <citation type="journal article" date="2019" name="Int. J. Syst. Evol. Microbiol.">
        <title>The Global Catalogue of Microorganisms (GCM) 10K type strain sequencing project: providing services to taxonomists for standard genome sequencing and annotation.</title>
        <authorList>
            <consortium name="The Broad Institute Genomics Platform"/>
            <consortium name="The Broad Institute Genome Sequencing Center for Infectious Disease"/>
            <person name="Wu L."/>
            <person name="Ma J."/>
        </authorList>
    </citation>
    <scope>NUCLEOTIDE SEQUENCE [LARGE SCALE GENOMIC DNA]</scope>
    <source>
        <strain evidence="3 4">JCM 6835</strain>
    </source>
</reference>
<dbReference type="EMBL" id="BAAATE010000003">
    <property type="protein sequence ID" value="GAA2648673.1"/>
    <property type="molecule type" value="Genomic_DNA"/>
</dbReference>
<gene>
    <name evidence="3" type="ORF">GCM10010412_013170</name>
</gene>
<dbReference type="InterPro" id="IPR011009">
    <property type="entry name" value="Kinase-like_dom_sf"/>
</dbReference>
<comment type="caution">
    <text evidence="3">The sequence shown here is derived from an EMBL/GenBank/DDBJ whole genome shotgun (WGS) entry which is preliminary data.</text>
</comment>
<sequence length="324" mass="33313">MSDLDVASVCDRFGLGLAVTPGLRVAGYYHNQVWRLDTITGAYAVKRLTWAPSAEAIEIERRALAAGVPLPPPVPETATGRHTVELGGAVVRVHRWLDGRAPGIDDLTPALCRRMGALLATVHHTGSSGPLGLGAGSDGTPAPGAVSGALVDPDAGAGGAPAPGAGVGGLLDGGSGEPGRPLGGGGEELARLRADTERPAGLGTMVGSHGDLHPKNALLRADGSLALIDWDTAGAYVAEQEAAGVALDWSARLGGDVDLDRFDAVVEGYRSGGGVIPSEPWVFGGWVRGYLDFMRRAGTDEREQTHARLSLLAAILPDLVKRLT</sequence>
<feature type="domain" description="Aminoglycoside phosphotransferase" evidence="2">
    <location>
        <begin position="25"/>
        <end position="270"/>
    </location>
</feature>
<name>A0ABN3RCD3_9ACTN</name>
<dbReference type="InterPro" id="IPR002575">
    <property type="entry name" value="Aminoglycoside_PTrfase"/>
</dbReference>
<dbReference type="Proteomes" id="UP001501666">
    <property type="component" value="Unassembled WGS sequence"/>
</dbReference>
<evidence type="ECO:0000313" key="4">
    <source>
        <dbReference type="Proteomes" id="UP001501666"/>
    </source>
</evidence>
<organism evidence="3 4">
    <name type="scientific">Nonomuraea recticatena</name>
    <dbReference type="NCBI Taxonomy" id="46178"/>
    <lineage>
        <taxon>Bacteria</taxon>
        <taxon>Bacillati</taxon>
        <taxon>Actinomycetota</taxon>
        <taxon>Actinomycetes</taxon>
        <taxon>Streptosporangiales</taxon>
        <taxon>Streptosporangiaceae</taxon>
        <taxon>Nonomuraea</taxon>
    </lineage>
</organism>
<dbReference type="RefSeq" id="WP_346144173.1">
    <property type="nucleotide sequence ID" value="NZ_BAAATE010000003.1"/>
</dbReference>
<feature type="region of interest" description="Disordered" evidence="1">
    <location>
        <begin position="154"/>
        <end position="187"/>
    </location>
</feature>
<protein>
    <recommendedName>
        <fullName evidence="2">Aminoglycoside phosphotransferase domain-containing protein</fullName>
    </recommendedName>
</protein>
<evidence type="ECO:0000313" key="3">
    <source>
        <dbReference type="EMBL" id="GAA2648673.1"/>
    </source>
</evidence>
<evidence type="ECO:0000256" key="1">
    <source>
        <dbReference type="SAM" id="MobiDB-lite"/>
    </source>
</evidence>
<keyword evidence="4" id="KW-1185">Reference proteome</keyword>
<evidence type="ECO:0000259" key="2">
    <source>
        <dbReference type="Pfam" id="PF01636"/>
    </source>
</evidence>
<dbReference type="Gene3D" id="3.90.1200.10">
    <property type="match status" value="1"/>
</dbReference>
<feature type="compositionally biased region" description="Gly residues" evidence="1">
    <location>
        <begin position="156"/>
        <end position="187"/>
    </location>
</feature>
<dbReference type="Pfam" id="PF01636">
    <property type="entry name" value="APH"/>
    <property type="match status" value="1"/>
</dbReference>
<accession>A0ABN3RCD3</accession>
<proteinExistence type="predicted"/>
<dbReference type="SUPFAM" id="SSF56112">
    <property type="entry name" value="Protein kinase-like (PK-like)"/>
    <property type="match status" value="1"/>
</dbReference>